<comment type="caution">
    <text evidence="1">The sequence shown here is derived from an EMBL/GenBank/DDBJ whole genome shotgun (WGS) entry which is preliminary data.</text>
</comment>
<protein>
    <submittedName>
        <fullName evidence="1">Uncharacterized protein</fullName>
    </submittedName>
</protein>
<proteinExistence type="predicted"/>
<sequence>ELLDNVNKHANKVIRLSQIIGVPHRYFCTLSSSDDKSSDRPERLQFIRATTEQVELYDGCYSSKGFATERGKHKVIGVLSGISARRLQFIRATAEQLELYDG</sequence>
<feature type="non-terminal residue" evidence="1">
    <location>
        <position position="1"/>
    </location>
</feature>
<organism evidence="1">
    <name type="scientific">Tanacetum cinerariifolium</name>
    <name type="common">Dalmatian daisy</name>
    <name type="synonym">Chrysanthemum cinerariifolium</name>
    <dbReference type="NCBI Taxonomy" id="118510"/>
    <lineage>
        <taxon>Eukaryota</taxon>
        <taxon>Viridiplantae</taxon>
        <taxon>Streptophyta</taxon>
        <taxon>Embryophyta</taxon>
        <taxon>Tracheophyta</taxon>
        <taxon>Spermatophyta</taxon>
        <taxon>Magnoliopsida</taxon>
        <taxon>eudicotyledons</taxon>
        <taxon>Gunneridae</taxon>
        <taxon>Pentapetalae</taxon>
        <taxon>asterids</taxon>
        <taxon>campanulids</taxon>
        <taxon>Asterales</taxon>
        <taxon>Asteraceae</taxon>
        <taxon>Asteroideae</taxon>
        <taxon>Anthemideae</taxon>
        <taxon>Anthemidinae</taxon>
        <taxon>Tanacetum</taxon>
    </lineage>
</organism>
<name>A0A699JCF8_TANCI</name>
<evidence type="ECO:0000313" key="1">
    <source>
        <dbReference type="EMBL" id="GFA27721.1"/>
    </source>
</evidence>
<dbReference type="AlphaFoldDB" id="A0A699JCF8"/>
<accession>A0A699JCF8</accession>
<reference evidence="1" key="1">
    <citation type="journal article" date="2019" name="Sci. Rep.">
        <title>Draft genome of Tanacetum cinerariifolium, the natural source of mosquito coil.</title>
        <authorList>
            <person name="Yamashiro T."/>
            <person name="Shiraishi A."/>
            <person name="Satake H."/>
            <person name="Nakayama K."/>
        </authorList>
    </citation>
    <scope>NUCLEOTIDE SEQUENCE</scope>
</reference>
<gene>
    <name evidence="1" type="ORF">Tci_599693</name>
</gene>
<dbReference type="EMBL" id="BKCJ010396914">
    <property type="protein sequence ID" value="GFA27721.1"/>
    <property type="molecule type" value="Genomic_DNA"/>
</dbReference>